<feature type="domain" description="Phytocyanin" evidence="12">
    <location>
        <begin position="28"/>
        <end position="129"/>
    </location>
</feature>
<evidence type="ECO:0000256" key="11">
    <source>
        <dbReference type="SAM" id="SignalP"/>
    </source>
</evidence>
<evidence type="ECO:0000259" key="12">
    <source>
        <dbReference type="PROSITE" id="PS51485"/>
    </source>
</evidence>
<accession>A0ABD1HKJ9</accession>
<dbReference type="Pfam" id="PF02298">
    <property type="entry name" value="Cu_bind_like"/>
    <property type="match status" value="1"/>
</dbReference>
<dbReference type="InterPro" id="IPR041846">
    <property type="entry name" value="ENL_dom"/>
</dbReference>
<keyword evidence="4 11" id="KW-0732">Signal</keyword>
<evidence type="ECO:0000256" key="4">
    <source>
        <dbReference type="ARBA" id="ARBA00022729"/>
    </source>
</evidence>
<keyword evidence="5" id="KW-0472">Membrane</keyword>
<dbReference type="InterPro" id="IPR003245">
    <property type="entry name" value="Phytocyanin_dom"/>
</dbReference>
<evidence type="ECO:0000256" key="5">
    <source>
        <dbReference type="ARBA" id="ARBA00023136"/>
    </source>
</evidence>
<dbReference type="PANTHER" id="PTHR33021">
    <property type="entry name" value="BLUE COPPER PROTEIN"/>
    <property type="match status" value="1"/>
</dbReference>
<keyword evidence="2" id="KW-1003">Cell membrane</keyword>
<gene>
    <name evidence="13" type="ORF">AAHA92_11324</name>
</gene>
<evidence type="ECO:0000256" key="6">
    <source>
        <dbReference type="ARBA" id="ARBA00023157"/>
    </source>
</evidence>
<keyword evidence="7" id="KW-0325">Glycoprotein</keyword>
<feature type="chain" id="PRO_5044881914" evidence="11">
    <location>
        <begin position="26"/>
        <end position="336"/>
    </location>
</feature>
<dbReference type="CDD" id="cd11019">
    <property type="entry name" value="OsENODL1_like"/>
    <property type="match status" value="1"/>
</dbReference>
<dbReference type="InterPro" id="IPR039391">
    <property type="entry name" value="Phytocyanin-like"/>
</dbReference>
<dbReference type="PRINTS" id="PR01217">
    <property type="entry name" value="PRICHEXTENSN"/>
</dbReference>
<evidence type="ECO:0000313" key="14">
    <source>
        <dbReference type="Proteomes" id="UP001567538"/>
    </source>
</evidence>
<evidence type="ECO:0000256" key="9">
    <source>
        <dbReference type="ARBA" id="ARBA00035011"/>
    </source>
</evidence>
<name>A0ABD1HKJ9_SALDI</name>
<dbReference type="SUPFAM" id="SSF49503">
    <property type="entry name" value="Cupredoxins"/>
    <property type="match status" value="1"/>
</dbReference>
<dbReference type="Proteomes" id="UP001567538">
    <property type="component" value="Unassembled WGS sequence"/>
</dbReference>
<dbReference type="InterPro" id="IPR008972">
    <property type="entry name" value="Cupredoxin"/>
</dbReference>
<feature type="compositionally biased region" description="Pro residues" evidence="10">
    <location>
        <begin position="301"/>
        <end position="313"/>
    </location>
</feature>
<dbReference type="EMBL" id="JBEAFC010000005">
    <property type="protein sequence ID" value="KAL1555609.1"/>
    <property type="molecule type" value="Genomic_DNA"/>
</dbReference>
<dbReference type="GO" id="GO:0098552">
    <property type="term" value="C:side of membrane"/>
    <property type="evidence" value="ECO:0007669"/>
    <property type="project" value="UniProtKB-KW"/>
</dbReference>
<evidence type="ECO:0000256" key="10">
    <source>
        <dbReference type="SAM" id="MobiDB-lite"/>
    </source>
</evidence>
<organism evidence="13 14">
    <name type="scientific">Salvia divinorum</name>
    <name type="common">Maria pastora</name>
    <name type="synonym">Diviner's sage</name>
    <dbReference type="NCBI Taxonomy" id="28513"/>
    <lineage>
        <taxon>Eukaryota</taxon>
        <taxon>Viridiplantae</taxon>
        <taxon>Streptophyta</taxon>
        <taxon>Embryophyta</taxon>
        <taxon>Tracheophyta</taxon>
        <taxon>Spermatophyta</taxon>
        <taxon>Magnoliopsida</taxon>
        <taxon>eudicotyledons</taxon>
        <taxon>Gunneridae</taxon>
        <taxon>Pentapetalae</taxon>
        <taxon>asterids</taxon>
        <taxon>lamiids</taxon>
        <taxon>Lamiales</taxon>
        <taxon>Lamiaceae</taxon>
        <taxon>Nepetoideae</taxon>
        <taxon>Mentheae</taxon>
        <taxon>Salviinae</taxon>
        <taxon>Salvia</taxon>
        <taxon>Salvia subgen. Calosphace</taxon>
    </lineage>
</organism>
<evidence type="ECO:0000313" key="13">
    <source>
        <dbReference type="EMBL" id="KAL1555609.1"/>
    </source>
</evidence>
<feature type="compositionally biased region" description="Low complexity" evidence="10">
    <location>
        <begin position="220"/>
        <end position="245"/>
    </location>
</feature>
<keyword evidence="8" id="KW-0449">Lipoprotein</keyword>
<feature type="compositionally biased region" description="Pro residues" evidence="10">
    <location>
        <begin position="189"/>
        <end position="201"/>
    </location>
</feature>
<comment type="caution">
    <text evidence="13">The sequence shown here is derived from an EMBL/GenBank/DDBJ whole genome shotgun (WGS) entry which is preliminary data.</text>
</comment>
<protein>
    <submittedName>
        <fullName evidence="13">Early nodulin-like protein 1</fullName>
    </submittedName>
</protein>
<keyword evidence="6" id="KW-1015">Disulfide bond</keyword>
<feature type="compositionally biased region" description="Low complexity" evidence="10">
    <location>
        <begin position="135"/>
        <end position="152"/>
    </location>
</feature>
<proteinExistence type="inferred from homology"/>
<comment type="similarity">
    <text evidence="9">Belongs to the early nodulin-like (ENODL) family.</text>
</comment>
<feature type="region of interest" description="Disordered" evidence="10">
    <location>
        <begin position="130"/>
        <end position="316"/>
    </location>
</feature>
<feature type="compositionally biased region" description="Pro residues" evidence="10">
    <location>
        <begin position="209"/>
        <end position="219"/>
    </location>
</feature>
<dbReference type="PROSITE" id="PS51485">
    <property type="entry name" value="PHYTOCYANIN"/>
    <property type="match status" value="1"/>
</dbReference>
<evidence type="ECO:0000256" key="1">
    <source>
        <dbReference type="ARBA" id="ARBA00004609"/>
    </source>
</evidence>
<dbReference type="AlphaFoldDB" id="A0ABD1HKJ9"/>
<feature type="compositionally biased region" description="Pro residues" evidence="10">
    <location>
        <begin position="246"/>
        <end position="269"/>
    </location>
</feature>
<feature type="signal peptide" evidence="11">
    <location>
        <begin position="1"/>
        <end position="25"/>
    </location>
</feature>
<sequence length="336" mass="34983">MVVCASTLMLLLVFLFGFIVTSSLAHNHVYHVGEHDGWTLLPSGEYNNWAQRHRFQVNDDLVFKYQKGNDSVLVVGEDDYNKCNKKNPIHTLTDGYSKVKLKQAGPFFFISGHGQRCEKGQKLTTVVLSDHQPRHSASSAAPSPSPSAKTPSHAPPLHSPSHSPSPAAHESSLPPSHSPSSSPSAITPPHAPPPSNSPSPSPTARTPSHAPPLQPPSHSPSPAANKPAPLLSHSPSPSPSATTPTHAPPPSHSPSPSPTHAPPTKPLAPAPASHQSPPPGAEAPKNGDYGVRQPAADQPISLPPHHAPAPAPSSAPFVLTSGLSVVAAIVSALIVV</sequence>
<keyword evidence="14" id="KW-1185">Reference proteome</keyword>
<feature type="compositionally biased region" description="Low complexity" evidence="10">
    <location>
        <begin position="159"/>
        <end position="188"/>
    </location>
</feature>
<dbReference type="PANTHER" id="PTHR33021:SF185">
    <property type="entry name" value="EARLY NODULIN-LIKE PROTEIN 3-RELATED"/>
    <property type="match status" value="1"/>
</dbReference>
<dbReference type="FunFam" id="2.60.40.420:FF:000010">
    <property type="entry name" value="Early nodulin-like protein 1"/>
    <property type="match status" value="1"/>
</dbReference>
<keyword evidence="3" id="KW-0336">GPI-anchor</keyword>
<dbReference type="Gene3D" id="2.60.40.420">
    <property type="entry name" value="Cupredoxins - blue copper proteins"/>
    <property type="match status" value="1"/>
</dbReference>
<evidence type="ECO:0000256" key="3">
    <source>
        <dbReference type="ARBA" id="ARBA00022622"/>
    </source>
</evidence>
<reference evidence="13 14" key="1">
    <citation type="submission" date="2024-06" db="EMBL/GenBank/DDBJ databases">
        <title>A chromosome level genome sequence of Diviner's sage (Salvia divinorum).</title>
        <authorList>
            <person name="Ford S.A."/>
            <person name="Ro D.-K."/>
            <person name="Ness R.W."/>
            <person name="Phillips M.A."/>
        </authorList>
    </citation>
    <scope>NUCLEOTIDE SEQUENCE [LARGE SCALE GENOMIC DNA]</scope>
    <source>
        <strain evidence="13">SAF-2024a</strain>
        <tissue evidence="13">Leaf</tissue>
    </source>
</reference>
<dbReference type="GO" id="GO:0005886">
    <property type="term" value="C:plasma membrane"/>
    <property type="evidence" value="ECO:0007669"/>
    <property type="project" value="UniProtKB-SubCell"/>
</dbReference>
<evidence type="ECO:0000256" key="2">
    <source>
        <dbReference type="ARBA" id="ARBA00022475"/>
    </source>
</evidence>
<comment type="subcellular location">
    <subcellularLocation>
        <location evidence="1">Cell membrane</location>
        <topology evidence="1">Lipid-anchor</topology>
        <topology evidence="1">GPI-anchor</topology>
    </subcellularLocation>
</comment>
<evidence type="ECO:0000256" key="8">
    <source>
        <dbReference type="ARBA" id="ARBA00023288"/>
    </source>
</evidence>
<evidence type="ECO:0000256" key="7">
    <source>
        <dbReference type="ARBA" id="ARBA00023180"/>
    </source>
</evidence>